<dbReference type="AlphaFoldDB" id="A0A2G9RFL7"/>
<evidence type="ECO:0000259" key="3">
    <source>
        <dbReference type="PROSITE" id="PS50158"/>
    </source>
</evidence>
<reference evidence="5" key="1">
    <citation type="journal article" date="2017" name="Nat. Commun.">
        <title>The North American bullfrog draft genome provides insight into hormonal regulation of long noncoding RNA.</title>
        <authorList>
            <person name="Hammond S.A."/>
            <person name="Warren R.L."/>
            <person name="Vandervalk B.P."/>
            <person name="Kucuk E."/>
            <person name="Khan H."/>
            <person name="Gibb E.A."/>
            <person name="Pandoh P."/>
            <person name="Kirk H."/>
            <person name="Zhao Y."/>
            <person name="Jones M."/>
            <person name="Mungall A.J."/>
            <person name="Coope R."/>
            <person name="Pleasance S."/>
            <person name="Moore R.A."/>
            <person name="Holt R.A."/>
            <person name="Round J.M."/>
            <person name="Ohora S."/>
            <person name="Walle B.V."/>
            <person name="Veldhoen N."/>
            <person name="Helbing C.C."/>
            <person name="Birol I."/>
        </authorList>
    </citation>
    <scope>NUCLEOTIDE SEQUENCE [LARGE SCALE GENOMIC DNA]</scope>
</reference>
<dbReference type="EMBL" id="KV948482">
    <property type="protein sequence ID" value="PIO26051.1"/>
    <property type="molecule type" value="Genomic_DNA"/>
</dbReference>
<dbReference type="GO" id="GO:0008270">
    <property type="term" value="F:zinc ion binding"/>
    <property type="evidence" value="ECO:0007669"/>
    <property type="project" value="UniProtKB-KW"/>
</dbReference>
<dbReference type="InterPro" id="IPR001878">
    <property type="entry name" value="Znf_CCHC"/>
</dbReference>
<feature type="non-terminal residue" evidence="4">
    <location>
        <position position="884"/>
    </location>
</feature>
<keyword evidence="1" id="KW-0479">Metal-binding</keyword>
<evidence type="ECO:0000313" key="5">
    <source>
        <dbReference type="Proteomes" id="UP000228934"/>
    </source>
</evidence>
<gene>
    <name evidence="4" type="ORF">AB205_0030470</name>
</gene>
<evidence type="ECO:0000313" key="4">
    <source>
        <dbReference type="EMBL" id="PIO26051.1"/>
    </source>
</evidence>
<feature type="domain" description="CCHC-type" evidence="3">
    <location>
        <begin position="99"/>
        <end position="114"/>
    </location>
</feature>
<feature type="non-terminal residue" evidence="4">
    <location>
        <position position="1"/>
    </location>
</feature>
<dbReference type="PROSITE" id="PS50158">
    <property type="entry name" value="ZF_CCHC"/>
    <property type="match status" value="1"/>
</dbReference>
<dbReference type="OrthoDB" id="10521754at2759"/>
<accession>A0A2G9RFL7</accession>
<name>A0A2G9RFL7_AQUCT</name>
<protein>
    <recommendedName>
        <fullName evidence="3">CCHC-type domain-containing protein</fullName>
    </recommendedName>
</protein>
<sequence>SVQKAYQKFDKYVVARSNGSDVKSVDYARNVLPTEDRGMFKATMLQGAQSCCFWESQQSTAGRVPSPLATRDRVLTGRRRYSGDVERHPIKDMCKNVPCLECGQLGHEIFSCPRLWNMPGDVVTGQKSLSASPDFCANLFSVTSGNSEEVPVVPAGGAKESEVAAAVSSHGHQGELVSKSAIKDRQRTQMKPELPATDYGKTVAVCGTDPSEVGVYPAGRSAEVVKMDLLQFATPSSGETQVEAQPAARLRTQKDWTLYVPGVIHQSAGSGNLGVTNTVCVPGSLVTGATEMPRETSQEPAVVRHMVSQDNCGAALVGKRMPLERKGGVLSVTRGAVCSDQKQPVKAYNTAMSMADDTCTYCDVFKSNDDVEKCITDNVDGLVSPMVTTGSAAELSQEISGGLPVLEPAGLQDSSDTAQVENNGKIAQMREYVLSQSDVVDSDWCRLSAAKPLCPPVSPWAEGAVLQSADDWSTDRIDWDSLAIKVEVSLSVSASQALANEPLHVVSKGKVPRVLCLDVACLEITEMLLELVKIFPLYTCMYPPQMGDLVLRSTNQWRHVVQAMLSNVDKNWVLQCWLLLQKVVSQFSARMLPATVMCGRRSGELLKESEMIDIVEVSPYAGVMRCIPAGAIRGAAEQWLVHGACAVSPARPREREGPGKDAAVVGIQSITRREVQFEVPGDTLTGNGSVGNCNEKVYEKHCRALSDNSEVLVEVPMDTEMVKEIGVEKCGAKCVLVGQSLLECWTTGSDVKLRECPIGSNCLPVDGPSLDPVLANQVTRGLDDDDNIELNNPLWNIAIEVKQKYVVLISDDLVAKGNHTGVSEPDKQMLLVSVASGSERGQSLTDFMEMGPQQSQESRSVGGKRRIPWPEGGRDREISGSPWF</sequence>
<evidence type="ECO:0000256" key="1">
    <source>
        <dbReference type="PROSITE-ProRule" id="PRU00047"/>
    </source>
</evidence>
<keyword evidence="1" id="KW-0863">Zinc-finger</keyword>
<organism evidence="4 5">
    <name type="scientific">Aquarana catesbeiana</name>
    <name type="common">American bullfrog</name>
    <name type="synonym">Rana catesbeiana</name>
    <dbReference type="NCBI Taxonomy" id="8400"/>
    <lineage>
        <taxon>Eukaryota</taxon>
        <taxon>Metazoa</taxon>
        <taxon>Chordata</taxon>
        <taxon>Craniata</taxon>
        <taxon>Vertebrata</taxon>
        <taxon>Euteleostomi</taxon>
        <taxon>Amphibia</taxon>
        <taxon>Batrachia</taxon>
        <taxon>Anura</taxon>
        <taxon>Neobatrachia</taxon>
        <taxon>Ranoidea</taxon>
        <taxon>Ranidae</taxon>
        <taxon>Aquarana</taxon>
    </lineage>
</organism>
<dbReference type="Proteomes" id="UP000228934">
    <property type="component" value="Unassembled WGS sequence"/>
</dbReference>
<keyword evidence="1" id="KW-0862">Zinc</keyword>
<keyword evidence="5" id="KW-1185">Reference proteome</keyword>
<feature type="region of interest" description="Disordered" evidence="2">
    <location>
        <begin position="850"/>
        <end position="884"/>
    </location>
</feature>
<proteinExistence type="predicted"/>
<dbReference type="GO" id="GO:0003676">
    <property type="term" value="F:nucleic acid binding"/>
    <property type="evidence" value="ECO:0007669"/>
    <property type="project" value="InterPro"/>
</dbReference>
<evidence type="ECO:0000256" key="2">
    <source>
        <dbReference type="SAM" id="MobiDB-lite"/>
    </source>
</evidence>